<accession>A0A094QFG2</accession>
<sequence length="78" mass="8360">MLHVEFTIEPFVEGQPGPHVLAAVAAVEAHGINVEFGPFATEFNADEQIAAIAVSDLVRDAYAHGATHVTLHMEKVQP</sequence>
<dbReference type="InterPro" id="IPR029756">
    <property type="entry name" value="MTH1187/YkoF-like"/>
</dbReference>
<evidence type="ECO:0008006" key="2">
    <source>
        <dbReference type="Google" id="ProtNLM"/>
    </source>
</evidence>
<evidence type="ECO:0000313" key="1">
    <source>
        <dbReference type="EMBL" id="KGA13041.1"/>
    </source>
</evidence>
<comment type="caution">
    <text evidence="1">The sequence shown here is derived from an EMBL/GenBank/DDBJ whole genome shotgun (WGS) entry which is preliminary data.</text>
</comment>
<organism evidence="1">
    <name type="scientific">freshwater metagenome</name>
    <dbReference type="NCBI Taxonomy" id="449393"/>
    <lineage>
        <taxon>unclassified sequences</taxon>
        <taxon>metagenomes</taxon>
        <taxon>ecological metagenomes</taxon>
    </lineage>
</organism>
<dbReference type="SUPFAM" id="SSF89957">
    <property type="entry name" value="MTH1187/YkoF-like"/>
    <property type="match status" value="1"/>
</dbReference>
<dbReference type="AlphaFoldDB" id="A0A094QFG2"/>
<reference evidence="1" key="1">
    <citation type="submission" date="2014-06" db="EMBL/GenBank/DDBJ databases">
        <title>Key roles for freshwater Actinobacteria revealed by deep metagenomic sequencing.</title>
        <authorList>
            <person name="Ghai R."/>
            <person name="Mizuno C.M."/>
            <person name="Picazo A."/>
            <person name="Camacho A."/>
            <person name="Rodriguez-Valera F."/>
        </authorList>
    </citation>
    <scope>NUCLEOTIDE SEQUENCE</scope>
</reference>
<name>A0A094QFG2_9ZZZZ</name>
<protein>
    <recommendedName>
        <fullName evidence="2">Thiamine-binding protein domain-containing protein</fullName>
    </recommendedName>
</protein>
<proteinExistence type="predicted"/>
<dbReference type="EMBL" id="JNSL01000203">
    <property type="protein sequence ID" value="KGA13041.1"/>
    <property type="molecule type" value="Genomic_DNA"/>
</dbReference>
<gene>
    <name evidence="1" type="ORF">GM51_20840</name>
</gene>
<dbReference type="Gene3D" id="3.30.70.930">
    <property type="match status" value="1"/>
</dbReference>